<dbReference type="Proteomes" id="UP000053237">
    <property type="component" value="Unassembled WGS sequence"/>
</dbReference>
<gene>
    <name evidence="1" type="ORF">BN9_025400</name>
</gene>
<name>A0A024G4R7_9STRA</name>
<sequence>MTPTALPFCKVAVVLRNFDLDSKDSHLVLRLLIQDAMTYIHIAYATVEKPSALSLRLVIIFSILMFRPTQH</sequence>
<comment type="caution">
    <text evidence="1">The sequence shown here is derived from an EMBL/GenBank/DDBJ whole genome shotgun (WGS) entry which is preliminary data.</text>
</comment>
<reference evidence="1 2" key="1">
    <citation type="submission" date="2012-05" db="EMBL/GenBank/DDBJ databases">
        <title>Recombination and specialization in a pathogen metapopulation.</title>
        <authorList>
            <person name="Gardiner A."/>
            <person name="Kemen E."/>
            <person name="Schultz-Larsen T."/>
            <person name="MacLean D."/>
            <person name="Van Oosterhout C."/>
            <person name="Jones J.D.G."/>
        </authorList>
    </citation>
    <scope>NUCLEOTIDE SEQUENCE [LARGE SCALE GENOMIC DNA]</scope>
    <source>
        <strain evidence="1 2">Ac Nc2</strain>
    </source>
</reference>
<evidence type="ECO:0000313" key="2">
    <source>
        <dbReference type="Proteomes" id="UP000053237"/>
    </source>
</evidence>
<dbReference type="EMBL" id="CAIX01000024">
    <property type="protein sequence ID" value="CCI41756.1"/>
    <property type="molecule type" value="Genomic_DNA"/>
</dbReference>
<accession>A0A024G4R7</accession>
<organism evidence="1 2">
    <name type="scientific">Albugo candida</name>
    <dbReference type="NCBI Taxonomy" id="65357"/>
    <lineage>
        <taxon>Eukaryota</taxon>
        <taxon>Sar</taxon>
        <taxon>Stramenopiles</taxon>
        <taxon>Oomycota</taxon>
        <taxon>Peronosporomycetes</taxon>
        <taxon>Albuginales</taxon>
        <taxon>Albuginaceae</taxon>
        <taxon>Albugo</taxon>
    </lineage>
</organism>
<dbReference type="AlphaFoldDB" id="A0A024G4R7"/>
<evidence type="ECO:0000313" key="1">
    <source>
        <dbReference type="EMBL" id="CCI41756.1"/>
    </source>
</evidence>
<dbReference type="InParanoid" id="A0A024G4R7"/>
<keyword evidence="2" id="KW-1185">Reference proteome</keyword>
<protein>
    <submittedName>
        <fullName evidence="1">Uncharacterized protein</fullName>
    </submittedName>
</protein>
<proteinExistence type="predicted"/>